<name>A0A8X6YP49_9ARAC</name>
<feature type="region of interest" description="Disordered" evidence="1">
    <location>
        <begin position="1"/>
        <end position="25"/>
    </location>
</feature>
<accession>A0A8X6YP49</accession>
<evidence type="ECO:0000313" key="2">
    <source>
        <dbReference type="EMBL" id="GFY73124.1"/>
    </source>
</evidence>
<evidence type="ECO:0000313" key="3">
    <source>
        <dbReference type="Proteomes" id="UP000886998"/>
    </source>
</evidence>
<dbReference type="Proteomes" id="UP000886998">
    <property type="component" value="Unassembled WGS sequence"/>
</dbReference>
<gene>
    <name evidence="2" type="ORF">TNIN_286211</name>
</gene>
<proteinExistence type="predicted"/>
<comment type="caution">
    <text evidence="2">The sequence shown here is derived from an EMBL/GenBank/DDBJ whole genome shotgun (WGS) entry which is preliminary data.</text>
</comment>
<dbReference type="AlphaFoldDB" id="A0A8X6YP49"/>
<keyword evidence="3" id="KW-1185">Reference proteome</keyword>
<evidence type="ECO:0000256" key="1">
    <source>
        <dbReference type="SAM" id="MobiDB-lite"/>
    </source>
</evidence>
<dbReference type="EMBL" id="BMAV01019846">
    <property type="protein sequence ID" value="GFY73124.1"/>
    <property type="molecule type" value="Genomic_DNA"/>
</dbReference>
<organism evidence="2 3">
    <name type="scientific">Trichonephila inaurata madagascariensis</name>
    <dbReference type="NCBI Taxonomy" id="2747483"/>
    <lineage>
        <taxon>Eukaryota</taxon>
        <taxon>Metazoa</taxon>
        <taxon>Ecdysozoa</taxon>
        <taxon>Arthropoda</taxon>
        <taxon>Chelicerata</taxon>
        <taxon>Arachnida</taxon>
        <taxon>Araneae</taxon>
        <taxon>Araneomorphae</taxon>
        <taxon>Entelegynae</taxon>
        <taxon>Araneoidea</taxon>
        <taxon>Nephilidae</taxon>
        <taxon>Trichonephila</taxon>
        <taxon>Trichonephila inaurata</taxon>
    </lineage>
</organism>
<sequence>MLLPASQANLAQRTDKRSLKSSLSVLSNRKQRRIGRLANGEAACHDFNKREKSDTWTGNNLPKMMFRDDWRKSQEIGLRQSEVERLKVPIDMNSRTCNVSAIKQ</sequence>
<feature type="compositionally biased region" description="Polar residues" evidence="1">
    <location>
        <begin position="1"/>
        <end position="12"/>
    </location>
</feature>
<protein>
    <submittedName>
        <fullName evidence="2">Uncharacterized protein</fullName>
    </submittedName>
</protein>
<reference evidence="2" key="1">
    <citation type="submission" date="2020-08" db="EMBL/GenBank/DDBJ databases">
        <title>Multicomponent nature underlies the extraordinary mechanical properties of spider dragline silk.</title>
        <authorList>
            <person name="Kono N."/>
            <person name="Nakamura H."/>
            <person name="Mori M."/>
            <person name="Yoshida Y."/>
            <person name="Ohtoshi R."/>
            <person name="Malay A.D."/>
            <person name="Moran D.A.P."/>
            <person name="Tomita M."/>
            <person name="Numata K."/>
            <person name="Arakawa K."/>
        </authorList>
    </citation>
    <scope>NUCLEOTIDE SEQUENCE</scope>
</reference>